<evidence type="ECO:0000313" key="14">
    <source>
        <dbReference type="EMBL" id="ADB87236.1"/>
    </source>
</evidence>
<dbReference type="InterPro" id="IPR014013">
    <property type="entry name" value="Helic_SF1/SF2_ATP-bd_DinG/Rad3"/>
</dbReference>
<dbReference type="InterPro" id="IPR006554">
    <property type="entry name" value="Helicase-like_DEXD_c2"/>
</dbReference>
<evidence type="ECO:0000259" key="13">
    <source>
        <dbReference type="PROSITE" id="PS51193"/>
    </source>
</evidence>
<dbReference type="PROSITE" id="PS51193">
    <property type="entry name" value="HELICASE_ATP_BIND_2"/>
    <property type="match status" value="1"/>
</dbReference>
<evidence type="ECO:0000256" key="12">
    <source>
        <dbReference type="ARBA" id="ARBA00023235"/>
    </source>
</evidence>
<dbReference type="Pfam" id="PF06733">
    <property type="entry name" value="DEAD_2"/>
    <property type="match status" value="1"/>
</dbReference>
<gene>
    <name evidence="14" type="ordered locus">LD85_1569</name>
</gene>
<keyword evidence="2" id="KW-0479">Metal-binding</keyword>
<evidence type="ECO:0000256" key="9">
    <source>
        <dbReference type="ARBA" id="ARBA00023014"/>
    </source>
</evidence>
<dbReference type="GO" id="GO:0003677">
    <property type="term" value="F:DNA binding"/>
    <property type="evidence" value="ECO:0007669"/>
    <property type="project" value="UniProtKB-KW"/>
</dbReference>
<keyword evidence="6" id="KW-0347">Helicase</keyword>
<evidence type="ECO:0000256" key="8">
    <source>
        <dbReference type="ARBA" id="ARBA00023004"/>
    </source>
</evidence>
<keyword evidence="12" id="KW-0413">Isomerase</keyword>
<dbReference type="SMART" id="SM00487">
    <property type="entry name" value="DEXDc"/>
    <property type="match status" value="1"/>
</dbReference>
<dbReference type="SUPFAM" id="SSF52540">
    <property type="entry name" value="P-loop containing nucleoside triphosphate hydrolases"/>
    <property type="match status" value="1"/>
</dbReference>
<keyword evidence="10" id="KW-0238">DNA-binding</keyword>
<feature type="domain" description="Helicase ATP-binding" evidence="13">
    <location>
        <begin position="1"/>
        <end position="228"/>
    </location>
</feature>
<name>D2PC16_SACI9</name>
<dbReference type="InterPro" id="IPR027417">
    <property type="entry name" value="P-loop_NTPase"/>
</dbReference>
<dbReference type="Gene3D" id="3.40.50.300">
    <property type="entry name" value="P-loop containing nucleotide triphosphate hydrolases"/>
    <property type="match status" value="2"/>
</dbReference>
<dbReference type="Pfam" id="PF22139">
    <property type="entry name" value="XPD_arch"/>
    <property type="match status" value="1"/>
</dbReference>
<sequence length="540" mass="62165">MEVVKLQLRHWQAEKLNDAINALRQGKTLLLNAKPGLGKTVFVEVLGMQLDKKVLIFTRTHSQLDSVYKNAKLLGLKMGFLVGKSASCIYAQGDEEPDEINCSKCTLKDKIKAIEDREPSKLLEEFKEATDYCPYYSLKVNLKDKDVIAMTYPYLFQKPIRNSVFCNKDDCLKLEDYLIVIDEAHNLLEADKWFARKISRKTLEKALKEIEIVEKLSKVNAGRVREYINSLINYMSKLVRDGRCHELSLMPLPNKETNDELVVITRAYLNIDEGPVKKSGLKALLKFIETEGELYNCNGSLVKVPSDINELIEDALNVKTYKILMSGTLPESLTLTNSYKIIVNEGYGRGEYYYCPNVTSELRRRISNIPLYAMLLKRIYESSSKSVLSFFPSYEMLDRVRDKLSGIPVIEENRRTKHEEVLELMKTGKYLVMLVMRAKESEGVEFRDKENLFESLVLAGLPYPNVSDDMVKKRIERLSKLTGRNKDSIIHDLTAIVIKQTIGRAFRDPNDYVKIYLCDSRYKEYFPDLGLKEKEIKLFV</sequence>
<dbReference type="GO" id="GO:0005524">
    <property type="term" value="F:ATP binding"/>
    <property type="evidence" value="ECO:0007669"/>
    <property type="project" value="UniProtKB-KW"/>
</dbReference>
<dbReference type="HOGENOM" id="CLU_006515_9_0_2"/>
<keyword evidence="7" id="KW-0067">ATP-binding</keyword>
<organism evidence="14 15">
    <name type="scientific">Saccharolobus islandicus (strain L.D.8.5 / Lassen #2)</name>
    <name type="common">Sulfolobus islandicus</name>
    <dbReference type="NCBI Taxonomy" id="425944"/>
    <lineage>
        <taxon>Archaea</taxon>
        <taxon>Thermoproteota</taxon>
        <taxon>Thermoprotei</taxon>
        <taxon>Sulfolobales</taxon>
        <taxon>Sulfolobaceae</taxon>
        <taxon>Saccharolobus</taxon>
    </lineage>
</organism>
<evidence type="ECO:0000256" key="5">
    <source>
        <dbReference type="ARBA" id="ARBA00022801"/>
    </source>
</evidence>
<keyword evidence="1" id="KW-0004">4Fe-4S</keyword>
<evidence type="ECO:0000256" key="2">
    <source>
        <dbReference type="ARBA" id="ARBA00022723"/>
    </source>
</evidence>
<dbReference type="InterPro" id="IPR054391">
    <property type="entry name" value="XPD_arch"/>
</dbReference>
<dbReference type="SMART" id="SM00488">
    <property type="entry name" value="DEXDc2"/>
    <property type="match status" value="1"/>
</dbReference>
<dbReference type="SMART" id="SM00491">
    <property type="entry name" value="HELICc2"/>
    <property type="match status" value="1"/>
</dbReference>
<dbReference type="KEGG" id="sii:LD85_1569"/>
<dbReference type="GO" id="GO:0046872">
    <property type="term" value="F:metal ion binding"/>
    <property type="evidence" value="ECO:0007669"/>
    <property type="project" value="UniProtKB-KW"/>
</dbReference>
<reference evidence="15" key="1">
    <citation type="journal article" date="2009" name="Proc. Natl. Acad. Sci. U.S.A.">
        <title>Biogeography of the Sulfolobus islandicus pan-genome.</title>
        <authorList>
            <person name="Reno M.L."/>
            <person name="Held N.L."/>
            <person name="Fields C.J."/>
            <person name="Burke P.V."/>
            <person name="Whitaker R.J."/>
        </authorList>
    </citation>
    <scope>NUCLEOTIDE SEQUENCE [LARGE SCALE GENOMIC DNA]</scope>
    <source>
        <strain evidence="15">L.D.8.5 / Lassen #2</strain>
    </source>
</reference>
<dbReference type="GO" id="GO:0051539">
    <property type="term" value="F:4 iron, 4 sulfur cluster binding"/>
    <property type="evidence" value="ECO:0007669"/>
    <property type="project" value="UniProtKB-KW"/>
</dbReference>
<dbReference type="Proteomes" id="UP000001404">
    <property type="component" value="Chromosome"/>
</dbReference>
<dbReference type="Gene3D" id="1.10.275.30">
    <property type="match status" value="1"/>
</dbReference>
<dbReference type="InterPro" id="IPR045028">
    <property type="entry name" value="DinG/Rad3-like"/>
</dbReference>
<keyword evidence="4" id="KW-0227">DNA damage</keyword>
<evidence type="ECO:0000256" key="4">
    <source>
        <dbReference type="ARBA" id="ARBA00022763"/>
    </source>
</evidence>
<evidence type="ECO:0000256" key="11">
    <source>
        <dbReference type="ARBA" id="ARBA00023204"/>
    </source>
</evidence>
<dbReference type="PANTHER" id="PTHR11472">
    <property type="entry name" value="DNA REPAIR DEAD HELICASE RAD3/XP-D SUBFAMILY MEMBER"/>
    <property type="match status" value="1"/>
</dbReference>
<keyword evidence="5" id="KW-0378">Hydrolase</keyword>
<dbReference type="GO" id="GO:0016818">
    <property type="term" value="F:hydrolase activity, acting on acid anhydrides, in phosphorus-containing anhydrides"/>
    <property type="evidence" value="ECO:0007669"/>
    <property type="project" value="InterPro"/>
</dbReference>
<protein>
    <submittedName>
        <fullName evidence="14">DEAD_2 domain protein</fullName>
    </submittedName>
</protein>
<dbReference type="InterPro" id="IPR006555">
    <property type="entry name" value="ATP-dep_Helicase_C"/>
</dbReference>
<dbReference type="GO" id="GO:0006281">
    <property type="term" value="P:DNA repair"/>
    <property type="evidence" value="ECO:0007669"/>
    <property type="project" value="UniProtKB-KW"/>
</dbReference>
<accession>D2PC16</accession>
<dbReference type="PANTHER" id="PTHR11472:SF34">
    <property type="entry name" value="REGULATOR OF TELOMERE ELONGATION HELICASE 1"/>
    <property type="match status" value="1"/>
</dbReference>
<dbReference type="AlphaFoldDB" id="D2PC16"/>
<dbReference type="EMBL" id="CP001731">
    <property type="protein sequence ID" value="ADB87236.1"/>
    <property type="molecule type" value="Genomic_DNA"/>
</dbReference>
<evidence type="ECO:0000256" key="10">
    <source>
        <dbReference type="ARBA" id="ARBA00023125"/>
    </source>
</evidence>
<keyword evidence="11" id="KW-0234">DNA repair</keyword>
<keyword evidence="8" id="KW-0408">Iron</keyword>
<dbReference type="InterPro" id="IPR010614">
    <property type="entry name" value="RAD3-like_helicase_DEAD"/>
</dbReference>
<evidence type="ECO:0000313" key="15">
    <source>
        <dbReference type="Proteomes" id="UP000001404"/>
    </source>
</evidence>
<evidence type="ECO:0000256" key="7">
    <source>
        <dbReference type="ARBA" id="ARBA00022840"/>
    </source>
</evidence>
<dbReference type="GO" id="GO:0003678">
    <property type="term" value="F:DNA helicase activity"/>
    <property type="evidence" value="ECO:0007669"/>
    <property type="project" value="InterPro"/>
</dbReference>
<dbReference type="InterPro" id="IPR014001">
    <property type="entry name" value="Helicase_ATP-bd"/>
</dbReference>
<dbReference type="Pfam" id="PF13307">
    <property type="entry name" value="Helicase_C_2"/>
    <property type="match status" value="1"/>
</dbReference>
<evidence type="ECO:0000256" key="3">
    <source>
        <dbReference type="ARBA" id="ARBA00022741"/>
    </source>
</evidence>
<evidence type="ECO:0000256" key="6">
    <source>
        <dbReference type="ARBA" id="ARBA00022806"/>
    </source>
</evidence>
<evidence type="ECO:0000256" key="1">
    <source>
        <dbReference type="ARBA" id="ARBA00022485"/>
    </source>
</evidence>
<keyword evidence="9" id="KW-0411">Iron-sulfur</keyword>
<keyword evidence="3" id="KW-0547">Nucleotide-binding</keyword>
<proteinExistence type="predicted"/>